<feature type="domain" description="Rhodanese" evidence="1">
    <location>
        <begin position="10"/>
        <end position="88"/>
    </location>
</feature>
<dbReference type="PROSITE" id="PS50206">
    <property type="entry name" value="RHODANESE_3"/>
    <property type="match status" value="1"/>
</dbReference>
<dbReference type="EMBL" id="DVHC01000011">
    <property type="protein sequence ID" value="HIR58571.1"/>
    <property type="molecule type" value="Genomic_DNA"/>
</dbReference>
<accession>A0A9D1DT76</accession>
<dbReference type="Gene3D" id="3.40.250.10">
    <property type="entry name" value="Rhodanese-like domain"/>
    <property type="match status" value="1"/>
</dbReference>
<name>A0A9D1DT76_9FIRM</name>
<gene>
    <name evidence="2" type="ORF">IAB38_00825</name>
</gene>
<evidence type="ECO:0000259" key="1">
    <source>
        <dbReference type="PROSITE" id="PS50206"/>
    </source>
</evidence>
<reference evidence="2" key="1">
    <citation type="submission" date="2020-10" db="EMBL/GenBank/DDBJ databases">
        <authorList>
            <person name="Gilroy R."/>
        </authorList>
    </citation>
    <scope>NUCLEOTIDE SEQUENCE</scope>
    <source>
        <strain evidence="2">CHK184-20233</strain>
    </source>
</reference>
<protein>
    <submittedName>
        <fullName evidence="2">Rhodanese-like domain-containing protein</fullName>
    </submittedName>
</protein>
<dbReference type="InterPro" id="IPR050229">
    <property type="entry name" value="GlpE_sulfurtransferase"/>
</dbReference>
<dbReference type="SUPFAM" id="SSF52821">
    <property type="entry name" value="Rhodanese/Cell cycle control phosphatase"/>
    <property type="match status" value="1"/>
</dbReference>
<dbReference type="AlphaFoldDB" id="A0A9D1DT76"/>
<comment type="caution">
    <text evidence="2">The sequence shown here is derived from an EMBL/GenBank/DDBJ whole genome shotgun (WGS) entry which is preliminary data.</text>
</comment>
<dbReference type="PANTHER" id="PTHR43031">
    <property type="entry name" value="FAD-DEPENDENT OXIDOREDUCTASE"/>
    <property type="match status" value="1"/>
</dbReference>
<dbReference type="Proteomes" id="UP000824232">
    <property type="component" value="Unassembled WGS sequence"/>
</dbReference>
<reference evidence="2" key="2">
    <citation type="journal article" date="2021" name="PeerJ">
        <title>Extensive microbial diversity within the chicken gut microbiome revealed by metagenomics and culture.</title>
        <authorList>
            <person name="Gilroy R."/>
            <person name="Ravi A."/>
            <person name="Getino M."/>
            <person name="Pursley I."/>
            <person name="Horton D.L."/>
            <person name="Alikhan N.F."/>
            <person name="Baker D."/>
            <person name="Gharbi K."/>
            <person name="Hall N."/>
            <person name="Watson M."/>
            <person name="Adriaenssens E.M."/>
            <person name="Foster-Nyarko E."/>
            <person name="Jarju S."/>
            <person name="Secka A."/>
            <person name="Antonio M."/>
            <person name="Oren A."/>
            <person name="Chaudhuri R.R."/>
            <person name="La Ragione R."/>
            <person name="Hildebrand F."/>
            <person name="Pallen M.J."/>
        </authorList>
    </citation>
    <scope>NUCLEOTIDE SEQUENCE</scope>
    <source>
        <strain evidence="2">CHK184-20233</strain>
    </source>
</reference>
<proteinExistence type="predicted"/>
<evidence type="ECO:0000313" key="2">
    <source>
        <dbReference type="EMBL" id="HIR58571.1"/>
    </source>
</evidence>
<evidence type="ECO:0000313" key="3">
    <source>
        <dbReference type="Proteomes" id="UP000824232"/>
    </source>
</evidence>
<dbReference type="Pfam" id="PF00581">
    <property type="entry name" value="Rhodanese"/>
    <property type="match status" value="1"/>
</dbReference>
<organism evidence="2 3">
    <name type="scientific">Candidatus Onthousia excrementipullorum</name>
    <dbReference type="NCBI Taxonomy" id="2840884"/>
    <lineage>
        <taxon>Bacteria</taxon>
        <taxon>Bacillati</taxon>
        <taxon>Bacillota</taxon>
        <taxon>Bacilli</taxon>
        <taxon>Candidatus Onthousia</taxon>
    </lineage>
</organism>
<sequence>MEIDYEEIKYLNNPNIIDIREHYLYERGHLKGSINIPLRVLRTMPDKYLSFDKIYYLICETGFNSKRLSTILNNKGYHTYSIKSGYEK</sequence>
<dbReference type="PANTHER" id="PTHR43031:SF7">
    <property type="entry name" value="NITRIC OXIDE REDUCTASE FLRD-NAD(+) REDUCTASE"/>
    <property type="match status" value="1"/>
</dbReference>
<dbReference type="InterPro" id="IPR001763">
    <property type="entry name" value="Rhodanese-like_dom"/>
</dbReference>
<dbReference type="CDD" id="cd00158">
    <property type="entry name" value="RHOD"/>
    <property type="match status" value="1"/>
</dbReference>
<dbReference type="InterPro" id="IPR036873">
    <property type="entry name" value="Rhodanese-like_dom_sf"/>
</dbReference>